<proteinExistence type="inferred from homology"/>
<dbReference type="GO" id="GO:0005737">
    <property type="term" value="C:cytoplasm"/>
    <property type="evidence" value="ECO:0007669"/>
    <property type="project" value="TreeGrafter"/>
</dbReference>
<dbReference type="SUPFAM" id="SSF55681">
    <property type="entry name" value="Class II aaRS and biotin synthetases"/>
    <property type="match status" value="1"/>
</dbReference>
<dbReference type="NCBIfam" id="TIGR00121">
    <property type="entry name" value="birA_ligase"/>
    <property type="match status" value="1"/>
</dbReference>
<comment type="catalytic activity">
    <reaction evidence="5 6">
        <text>biotin + L-lysyl-[protein] + ATP = N(6)-biotinyl-L-lysyl-[protein] + AMP + diphosphate + H(+)</text>
        <dbReference type="Rhea" id="RHEA:11756"/>
        <dbReference type="Rhea" id="RHEA-COMP:9752"/>
        <dbReference type="Rhea" id="RHEA-COMP:10505"/>
        <dbReference type="ChEBI" id="CHEBI:15378"/>
        <dbReference type="ChEBI" id="CHEBI:29969"/>
        <dbReference type="ChEBI" id="CHEBI:30616"/>
        <dbReference type="ChEBI" id="CHEBI:33019"/>
        <dbReference type="ChEBI" id="CHEBI:57586"/>
        <dbReference type="ChEBI" id="CHEBI:83144"/>
        <dbReference type="ChEBI" id="CHEBI:456215"/>
        <dbReference type="EC" id="6.3.4.15"/>
    </reaction>
</comment>
<dbReference type="EC" id="6.3.4.15" evidence="6"/>
<dbReference type="NCBIfam" id="NF008849">
    <property type="entry name" value="PRK11886.1-4"/>
    <property type="match status" value="1"/>
</dbReference>
<dbReference type="InterPro" id="IPR008988">
    <property type="entry name" value="Transcriptional_repressor_C"/>
</dbReference>
<evidence type="ECO:0000259" key="7">
    <source>
        <dbReference type="PROSITE" id="PS51733"/>
    </source>
</evidence>
<feature type="domain" description="BPL/LPL catalytic" evidence="7">
    <location>
        <begin position="69"/>
        <end position="258"/>
    </location>
</feature>
<dbReference type="InterPro" id="IPR013196">
    <property type="entry name" value="HTH_11"/>
</dbReference>
<dbReference type="Pfam" id="PF02237">
    <property type="entry name" value="BPL_C"/>
    <property type="match status" value="1"/>
</dbReference>
<evidence type="ECO:0000256" key="3">
    <source>
        <dbReference type="ARBA" id="ARBA00022840"/>
    </source>
</evidence>
<feature type="binding site" evidence="6">
    <location>
        <position position="187"/>
    </location>
    <ligand>
        <name>biotin</name>
        <dbReference type="ChEBI" id="CHEBI:57586"/>
    </ligand>
</feature>
<keyword evidence="6" id="KW-0238">DNA-binding</keyword>
<dbReference type="GO" id="GO:0006355">
    <property type="term" value="P:regulation of DNA-templated transcription"/>
    <property type="evidence" value="ECO:0007669"/>
    <property type="project" value="UniProtKB-UniRule"/>
</dbReference>
<dbReference type="PANTHER" id="PTHR12835:SF5">
    <property type="entry name" value="BIOTIN--PROTEIN LIGASE"/>
    <property type="match status" value="1"/>
</dbReference>
<dbReference type="AlphaFoldDB" id="C5WDH4"/>
<dbReference type="InterPro" id="IPR036388">
    <property type="entry name" value="WH-like_DNA-bd_sf"/>
</dbReference>
<feature type="binding site" evidence="6">
    <location>
        <position position="116"/>
    </location>
    <ligand>
        <name>biotin</name>
        <dbReference type="ChEBI" id="CHEBI:57586"/>
    </ligand>
</feature>
<dbReference type="CDD" id="cd00090">
    <property type="entry name" value="HTH_ARSR"/>
    <property type="match status" value="1"/>
</dbReference>
<keyword evidence="9" id="KW-1185">Reference proteome</keyword>
<dbReference type="Pfam" id="PF08279">
    <property type="entry name" value="HTH_11"/>
    <property type="match status" value="1"/>
</dbReference>
<dbReference type="Pfam" id="PF03099">
    <property type="entry name" value="BPL_LplA_LipB"/>
    <property type="match status" value="1"/>
</dbReference>
<evidence type="ECO:0000313" key="8">
    <source>
        <dbReference type="EMBL" id="BAH83380.1"/>
    </source>
</evidence>
<gene>
    <name evidence="6 8" type="primary">birA</name>
    <name evidence="8" type="ORF">ICMP_537</name>
</gene>
<dbReference type="CDD" id="cd16442">
    <property type="entry name" value="BPL"/>
    <property type="match status" value="1"/>
</dbReference>
<dbReference type="SUPFAM" id="SSF46785">
    <property type="entry name" value="Winged helix' DNA-binding domain"/>
    <property type="match status" value="1"/>
</dbReference>
<comment type="similarity">
    <text evidence="6">Belongs to the biotin--protein ligase family.</text>
</comment>
<dbReference type="InterPro" id="IPR030855">
    <property type="entry name" value="Bifunct_BirA"/>
</dbReference>
<dbReference type="PROSITE" id="PS51733">
    <property type="entry name" value="BPL_LPL_CATALYTIC"/>
    <property type="match status" value="1"/>
</dbReference>
<dbReference type="FunFam" id="3.30.930.10:FF:000050">
    <property type="entry name" value="Bifunctional ligase/repressor BirA"/>
    <property type="match status" value="1"/>
</dbReference>
<evidence type="ECO:0000256" key="1">
    <source>
        <dbReference type="ARBA" id="ARBA00022598"/>
    </source>
</evidence>
<dbReference type="InterPro" id="IPR004408">
    <property type="entry name" value="Biotin_CoA_COase_ligase"/>
</dbReference>
<dbReference type="Gene3D" id="3.30.930.10">
    <property type="entry name" value="Bira Bifunctional Protein, Domain 2"/>
    <property type="match status" value="1"/>
</dbReference>
<keyword evidence="1 6" id="KW-0436">Ligase</keyword>
<feature type="binding site" evidence="6">
    <location>
        <begin position="120"/>
        <end position="122"/>
    </location>
    <ligand>
        <name>biotin</name>
        <dbReference type="ChEBI" id="CHEBI:57586"/>
    </ligand>
</feature>
<dbReference type="NCBIfam" id="NF008847">
    <property type="entry name" value="PRK11886.1-2"/>
    <property type="match status" value="1"/>
</dbReference>
<evidence type="ECO:0000256" key="4">
    <source>
        <dbReference type="ARBA" id="ARBA00023267"/>
    </source>
</evidence>
<keyword evidence="2 6" id="KW-0547">Nucleotide-binding</keyword>
<evidence type="ECO:0000256" key="5">
    <source>
        <dbReference type="ARBA" id="ARBA00047846"/>
    </source>
</evidence>
<dbReference type="GO" id="GO:0004077">
    <property type="term" value="F:biotin--[biotin carboxyl-carrier protein] ligase activity"/>
    <property type="evidence" value="ECO:0007669"/>
    <property type="project" value="UniProtKB-UniRule"/>
</dbReference>
<dbReference type="Gene3D" id="2.30.30.100">
    <property type="match status" value="1"/>
</dbReference>
<dbReference type="SUPFAM" id="SSF50037">
    <property type="entry name" value="C-terminal domain of transcriptional repressors"/>
    <property type="match status" value="1"/>
</dbReference>
<keyword evidence="4 6" id="KW-0092">Biotin</keyword>
<feature type="DNA-binding region" description="H-T-H motif" evidence="6">
    <location>
        <begin position="26"/>
        <end position="45"/>
    </location>
</feature>
<accession>C5WDH4</accession>
<evidence type="ECO:0000256" key="2">
    <source>
        <dbReference type="ARBA" id="ARBA00022741"/>
    </source>
</evidence>
<dbReference type="GO" id="GO:0005524">
    <property type="term" value="F:ATP binding"/>
    <property type="evidence" value="ECO:0007669"/>
    <property type="project" value="UniProtKB-UniRule"/>
</dbReference>
<dbReference type="STRING" id="476281.ICMP_537"/>
<evidence type="ECO:0000256" key="6">
    <source>
        <dbReference type="HAMAP-Rule" id="MF_00978"/>
    </source>
</evidence>
<dbReference type="PANTHER" id="PTHR12835">
    <property type="entry name" value="BIOTIN PROTEIN LIGASE"/>
    <property type="match status" value="1"/>
</dbReference>
<dbReference type="Gene3D" id="1.10.10.10">
    <property type="entry name" value="Winged helix-like DNA-binding domain superfamily/Winged helix DNA-binding domain"/>
    <property type="match status" value="1"/>
</dbReference>
<sequence>MRYFVIDCSIKLKLITFLSDGNMYSGEKLGRILGISRAAVNKHISQLKEWGLNIHSMPSQGYILLTPIQLLDSVMILSKLNNPSISIINIVDSTNQYLLERIDILQSGDTCIAEYQQAGRGRRGRQWFSPFGANLYLSMYWRLDQGPESVVGLSLVVSVILAEVLWKIGITDIRVKWPNDIYLYDRKVGGILVELIGATGDTAKIVIGIGINISMYTSNNLLINQNWINLDAAGIQINRNELAAQLINHLRYSLYQFEQQGFNAFIKRWLKLDNFINRPVKLLLANQEVYGISRGIDRQGRLLLEQANGKIKSWVSGDISLRIQQKD</sequence>
<dbReference type="InterPro" id="IPR004143">
    <property type="entry name" value="BPL_LPL_catalytic"/>
</dbReference>
<dbReference type="HAMAP" id="MF_00978">
    <property type="entry name" value="Bifunct_BirA"/>
    <property type="match status" value="1"/>
</dbReference>
<dbReference type="InterPro" id="IPR036390">
    <property type="entry name" value="WH_DNA-bd_sf"/>
</dbReference>
<dbReference type="InterPro" id="IPR045864">
    <property type="entry name" value="aa-tRNA-synth_II/BPL/LPL"/>
</dbReference>
<dbReference type="EMBL" id="AP010872">
    <property type="protein sequence ID" value="BAH83380.1"/>
    <property type="molecule type" value="Genomic_DNA"/>
</dbReference>
<name>C5WDH4_9ENTR</name>
<protein>
    <recommendedName>
        <fullName evidence="6">Bifunctional ligase/repressor BirA</fullName>
    </recommendedName>
    <alternativeName>
        <fullName evidence="6">Biotin operon repressor</fullName>
    </alternativeName>
    <alternativeName>
        <fullName evidence="6">Biotin--[acetyl-CoA-carboxylase] ligase</fullName>
        <ecNumber evidence="6">6.3.4.15</ecNumber>
    </alternativeName>
    <alternativeName>
        <fullName evidence="6">Biotin--protein ligase</fullName>
    </alternativeName>
    <alternativeName>
        <fullName evidence="6">Biotin-[acetyl-CoA carboxylase] synthetase</fullName>
    </alternativeName>
</protein>
<keyword evidence="6" id="KW-0678">Repressor</keyword>
<evidence type="ECO:0000313" key="9">
    <source>
        <dbReference type="Proteomes" id="UP000061704"/>
    </source>
</evidence>
<comment type="function">
    <text evidence="6">Acts both as a biotin--[acetyl-CoA-carboxylase] ligase and a biotin-operon repressor. In the presence of ATP, BirA activates biotin to form the BirA-biotinyl-5'-adenylate (BirA-bio-5'-AMP or holoBirA) complex. HoloBirA can either transfer the biotinyl moiety to the biotin carboxyl carrier protein (BCCP) subunit of acetyl-CoA carboxylase, or bind to the biotin operator site and inhibit transcription of the operon.</text>
</comment>
<keyword evidence="6" id="KW-0805">Transcription regulation</keyword>
<dbReference type="Proteomes" id="UP000061704">
    <property type="component" value="Chromosome"/>
</dbReference>
<dbReference type="GO" id="GO:0003677">
    <property type="term" value="F:DNA binding"/>
    <property type="evidence" value="ECO:0007669"/>
    <property type="project" value="UniProtKB-UniRule"/>
</dbReference>
<dbReference type="KEGG" id="icp:ICMP_537"/>
<dbReference type="HOGENOM" id="CLU_051096_4_0_6"/>
<feature type="binding site" evidence="6">
    <location>
        <begin position="93"/>
        <end position="95"/>
    </location>
    <ligand>
        <name>biotin</name>
        <dbReference type="ChEBI" id="CHEBI:57586"/>
    </ligand>
</feature>
<dbReference type="InterPro" id="IPR003142">
    <property type="entry name" value="BPL_C"/>
</dbReference>
<organism evidence="8 9">
    <name type="scientific">Candidatus Ishikawaella capsulata Mpkobe</name>
    <dbReference type="NCBI Taxonomy" id="476281"/>
    <lineage>
        <taxon>Bacteria</taxon>
        <taxon>Pseudomonadati</taxon>
        <taxon>Pseudomonadota</taxon>
        <taxon>Gammaproteobacteria</taxon>
        <taxon>Enterobacterales</taxon>
        <taxon>Enterobacteriaceae</taxon>
        <taxon>Candidatus Ishikawella</taxon>
    </lineage>
</organism>
<keyword evidence="6" id="KW-0804">Transcription</keyword>
<keyword evidence="3 6" id="KW-0067">ATP-binding</keyword>
<reference evidence="8 9" key="1">
    <citation type="journal article" date="2011" name="Genome Biol. Evol.">
        <title>Reductive evolution of bacterial genome in insect gut environment.</title>
        <authorList>
            <person name="Nikoh N."/>
            <person name="Hosokawa T."/>
            <person name="Ohshima K."/>
            <person name="Hattori M."/>
            <person name="Fukatsu T."/>
        </authorList>
    </citation>
    <scope>NUCLEOTIDE SEQUENCE [LARGE SCALE GENOMIC DNA]</scope>
    <source>
        <strain evidence="8 9">Mpkobe</strain>
    </source>
</reference>
<dbReference type="InterPro" id="IPR011991">
    <property type="entry name" value="ArsR-like_HTH"/>
</dbReference>